<evidence type="ECO:0000313" key="3">
    <source>
        <dbReference type="EMBL" id="RRD49406.1"/>
    </source>
</evidence>
<dbReference type="RefSeq" id="WP_125228050.1">
    <property type="nucleotide sequence ID" value="NZ_RQYT01000017.1"/>
</dbReference>
<dbReference type="AlphaFoldDB" id="A0A3P1WTS7"/>
<dbReference type="EMBL" id="RQYT01000017">
    <property type="protein sequence ID" value="RRD49406.1"/>
    <property type="molecule type" value="Genomic_DNA"/>
</dbReference>
<sequence>METTEAVSETKVVVSRVTRTPLKEVWDFIMKPEGVAALLGEGGVLGNKGEDWRATDGTYGITRSFHPLEQIRFSWHAHEGAPATLVDLQLHTVDDGTEVRLSHDHLPADADVAALESKWGDVLDRIVSGS</sequence>
<feature type="domain" description="Activator of Hsp90 ATPase homologue 1/2-like C-terminal" evidence="2">
    <location>
        <begin position="20"/>
        <end position="127"/>
    </location>
</feature>
<protein>
    <submittedName>
        <fullName evidence="3">SRPBCC domain-containing protein</fullName>
    </submittedName>
</protein>
<name>A0A3P1WTS7_9ACTN</name>
<evidence type="ECO:0000313" key="4">
    <source>
        <dbReference type="Proteomes" id="UP000280935"/>
    </source>
</evidence>
<dbReference type="SUPFAM" id="SSF55961">
    <property type="entry name" value="Bet v1-like"/>
    <property type="match status" value="1"/>
</dbReference>
<comment type="caution">
    <text evidence="3">The sequence shown here is derived from an EMBL/GenBank/DDBJ whole genome shotgun (WGS) entry which is preliminary data.</text>
</comment>
<dbReference type="Gene3D" id="3.30.530.20">
    <property type="match status" value="1"/>
</dbReference>
<reference evidence="3 4" key="1">
    <citation type="submission" date="2018-11" db="EMBL/GenBank/DDBJ databases">
        <title>Genomes From Bacteria Associated with the Canine Oral Cavity: a Test Case for Automated Genome-Based Taxonomic Assignment.</title>
        <authorList>
            <person name="Coil D.A."/>
            <person name="Jospin G."/>
            <person name="Darling A.E."/>
            <person name="Wallis C."/>
            <person name="Davis I.J."/>
            <person name="Harris S."/>
            <person name="Eisen J.A."/>
            <person name="Holcombe L.J."/>
            <person name="O'Flynn C."/>
        </authorList>
    </citation>
    <scope>NUCLEOTIDE SEQUENCE [LARGE SCALE GENOMIC DNA]</scope>
    <source>
        <strain evidence="3 4">OH2822_COT-296</strain>
    </source>
</reference>
<dbReference type="Proteomes" id="UP000280935">
    <property type="component" value="Unassembled WGS sequence"/>
</dbReference>
<organism evidence="3 4">
    <name type="scientific">Arachnia propionica</name>
    <dbReference type="NCBI Taxonomy" id="1750"/>
    <lineage>
        <taxon>Bacteria</taxon>
        <taxon>Bacillati</taxon>
        <taxon>Actinomycetota</taxon>
        <taxon>Actinomycetes</taxon>
        <taxon>Propionibacteriales</taxon>
        <taxon>Propionibacteriaceae</taxon>
        <taxon>Arachnia</taxon>
    </lineage>
</organism>
<accession>A0A3P1WTS7</accession>
<proteinExistence type="inferred from homology"/>
<dbReference type="OrthoDB" id="3828589at2"/>
<gene>
    <name evidence="3" type="ORF">EII35_08560</name>
</gene>
<comment type="similarity">
    <text evidence="1">Belongs to the AHA1 family.</text>
</comment>
<evidence type="ECO:0000256" key="1">
    <source>
        <dbReference type="ARBA" id="ARBA00006817"/>
    </source>
</evidence>
<dbReference type="InterPro" id="IPR023393">
    <property type="entry name" value="START-like_dom_sf"/>
</dbReference>
<dbReference type="InterPro" id="IPR013538">
    <property type="entry name" value="ASHA1/2-like_C"/>
</dbReference>
<dbReference type="Pfam" id="PF08327">
    <property type="entry name" value="AHSA1"/>
    <property type="match status" value="1"/>
</dbReference>
<evidence type="ECO:0000259" key="2">
    <source>
        <dbReference type="Pfam" id="PF08327"/>
    </source>
</evidence>